<dbReference type="InterPro" id="IPR046357">
    <property type="entry name" value="PPIase_dom_sf"/>
</dbReference>
<accession>A0A2T9YNX9</accession>
<dbReference type="Proteomes" id="UP000245699">
    <property type="component" value="Unassembled WGS sequence"/>
</dbReference>
<dbReference type="InterPro" id="IPR041200">
    <property type="entry name" value="FKBP3_BTHB"/>
</dbReference>
<evidence type="ECO:0000256" key="3">
    <source>
        <dbReference type="ARBA" id="ARBA00022553"/>
    </source>
</evidence>
<comment type="caution">
    <text evidence="8">The sequence shown here is derived from an EMBL/GenBank/DDBJ whole genome shotgun (WGS) entry which is preliminary data.</text>
</comment>
<dbReference type="SUPFAM" id="SSF54534">
    <property type="entry name" value="FKBP-like"/>
    <property type="match status" value="1"/>
</dbReference>
<protein>
    <recommendedName>
        <fullName evidence="2 6">peptidylprolyl isomerase</fullName>
        <ecNumber evidence="2 6">5.2.1.8</ecNumber>
    </recommendedName>
</protein>
<dbReference type="InterPro" id="IPR043368">
    <property type="entry name" value="FKBP3"/>
</dbReference>
<dbReference type="Gene3D" id="1.10.720.80">
    <property type="match status" value="1"/>
</dbReference>
<dbReference type="FunFam" id="3.10.50.40:FF:000006">
    <property type="entry name" value="Peptidyl-prolyl cis-trans isomerase"/>
    <property type="match status" value="1"/>
</dbReference>
<dbReference type="InterPro" id="IPR001179">
    <property type="entry name" value="PPIase_FKBP_dom"/>
</dbReference>
<evidence type="ECO:0000256" key="2">
    <source>
        <dbReference type="ARBA" id="ARBA00013194"/>
    </source>
</evidence>
<organism evidence="8 9">
    <name type="scientific">Furculomyces boomerangus</name>
    <dbReference type="NCBI Taxonomy" id="61424"/>
    <lineage>
        <taxon>Eukaryota</taxon>
        <taxon>Fungi</taxon>
        <taxon>Fungi incertae sedis</taxon>
        <taxon>Zoopagomycota</taxon>
        <taxon>Kickxellomycotina</taxon>
        <taxon>Harpellomycetes</taxon>
        <taxon>Harpellales</taxon>
        <taxon>Harpellaceae</taxon>
        <taxon>Furculomyces</taxon>
    </lineage>
</organism>
<evidence type="ECO:0000256" key="1">
    <source>
        <dbReference type="ARBA" id="ARBA00000971"/>
    </source>
</evidence>
<feature type="domain" description="PPIase FKBP-type" evidence="7">
    <location>
        <begin position="122"/>
        <end position="214"/>
    </location>
</feature>
<dbReference type="EMBL" id="MBFT01000281">
    <property type="protein sequence ID" value="PVU94001.1"/>
    <property type="molecule type" value="Genomic_DNA"/>
</dbReference>
<dbReference type="PANTHER" id="PTHR46493:SF1">
    <property type="entry name" value="PEPTIDYL-PROLYL CIS-TRANS ISOMERASE FKBP3"/>
    <property type="match status" value="1"/>
</dbReference>
<evidence type="ECO:0000313" key="9">
    <source>
        <dbReference type="Proteomes" id="UP000245699"/>
    </source>
</evidence>
<gene>
    <name evidence="8" type="ORF">BB559_003105</name>
</gene>
<dbReference type="Gene3D" id="3.10.50.40">
    <property type="match status" value="1"/>
</dbReference>
<evidence type="ECO:0000256" key="6">
    <source>
        <dbReference type="PROSITE-ProRule" id="PRU00277"/>
    </source>
</evidence>
<comment type="catalytic activity">
    <reaction evidence="1 6">
        <text>[protein]-peptidylproline (omega=180) = [protein]-peptidylproline (omega=0)</text>
        <dbReference type="Rhea" id="RHEA:16237"/>
        <dbReference type="Rhea" id="RHEA-COMP:10747"/>
        <dbReference type="Rhea" id="RHEA-COMP:10748"/>
        <dbReference type="ChEBI" id="CHEBI:83833"/>
        <dbReference type="ChEBI" id="CHEBI:83834"/>
        <dbReference type="EC" id="5.2.1.8"/>
    </reaction>
</comment>
<sequence>MVEQKWTAEQLVSDEVSKKDLVEFLQQNSSNKFLIQNKLNGKVANIAKTSKKPLLISAYNLLFQTQDFRAQDEIDPTSLRKEKAEDNPAPPIASPEIIQDISPKYSKTVTKKGSGSSTPKKGDFVSVFYKGTFEDGKVFDTNIGKKGKSQPLRFKVGTGQVIRGWDEGLMTMKQGEKATLHIQSEWAYGKKGLPAGNIPPNTNLVFEVELVSID</sequence>
<dbReference type="Pfam" id="PF00254">
    <property type="entry name" value="FKBP_C"/>
    <property type="match status" value="1"/>
</dbReference>
<keyword evidence="5 6" id="KW-0413">Isomerase</keyword>
<keyword evidence="9" id="KW-1185">Reference proteome</keyword>
<evidence type="ECO:0000256" key="5">
    <source>
        <dbReference type="ARBA" id="ARBA00023235"/>
    </source>
</evidence>
<name>A0A2T9YNX9_9FUNG</name>
<dbReference type="EC" id="5.2.1.8" evidence="2 6"/>
<proteinExistence type="predicted"/>
<dbReference type="AlphaFoldDB" id="A0A2T9YNX9"/>
<dbReference type="STRING" id="61424.A0A2T9YNX9"/>
<dbReference type="Pfam" id="PF18410">
    <property type="entry name" value="BTHB"/>
    <property type="match status" value="1"/>
</dbReference>
<dbReference type="OrthoDB" id="1902587at2759"/>
<evidence type="ECO:0000313" key="8">
    <source>
        <dbReference type="EMBL" id="PVU94001.1"/>
    </source>
</evidence>
<keyword evidence="3" id="KW-0597">Phosphoprotein</keyword>
<dbReference type="GO" id="GO:0003755">
    <property type="term" value="F:peptidyl-prolyl cis-trans isomerase activity"/>
    <property type="evidence" value="ECO:0007669"/>
    <property type="project" value="UniProtKB-KW"/>
</dbReference>
<evidence type="ECO:0000256" key="4">
    <source>
        <dbReference type="ARBA" id="ARBA00023110"/>
    </source>
</evidence>
<keyword evidence="4 6" id="KW-0697">Rotamase</keyword>
<dbReference type="PANTHER" id="PTHR46493">
    <property type="entry name" value="PEPTIDYL-PROLYL CIS-TRANS ISOMERASE FKBP3"/>
    <property type="match status" value="1"/>
</dbReference>
<dbReference type="CDD" id="cd21063">
    <property type="entry name" value="BTHB_FKBP25"/>
    <property type="match status" value="1"/>
</dbReference>
<dbReference type="PROSITE" id="PS50059">
    <property type="entry name" value="FKBP_PPIASE"/>
    <property type="match status" value="1"/>
</dbReference>
<reference evidence="8 9" key="1">
    <citation type="journal article" date="2018" name="MBio">
        <title>Comparative Genomics Reveals the Core Gene Toolbox for the Fungus-Insect Symbiosis.</title>
        <authorList>
            <person name="Wang Y."/>
            <person name="Stata M."/>
            <person name="Wang W."/>
            <person name="Stajich J.E."/>
            <person name="White M.M."/>
            <person name="Moncalvo J.M."/>
        </authorList>
    </citation>
    <scope>NUCLEOTIDE SEQUENCE [LARGE SCALE GENOMIC DNA]</scope>
    <source>
        <strain evidence="8 9">AUS-77-4</strain>
    </source>
</reference>
<evidence type="ECO:0000259" key="7">
    <source>
        <dbReference type="PROSITE" id="PS50059"/>
    </source>
</evidence>